<dbReference type="PIR" id="E84389">
    <property type="entry name" value="E84389"/>
</dbReference>
<sequence length="228" mass="23648">MASNADATVAACSAAAAVPSLPSVGSRIVSYTSDTSSSHQEQRHGDDCEQGANALFDGFSVQRGGDIRRDLAAGDGRRDRPHDHVPRRRREVDGVPADQPAAEDVDERRDDGSACDHDVVRADGDPHGDLRGQHRDDAEFADTEPGQPLEGAADAVVPEPPEVAAAVVLVGVAVAVNPGDRAVVDAHARRAELVGVVGQVRPAVGGRRVAVVAVGGVAVAEVCLEQEQ</sequence>
<organism evidence="2 4">
    <name type="scientific">Halobacterium salinarum (strain ATCC 700922 / JCM 11081 / NRC-1)</name>
    <name type="common">Halobacterium halobium</name>
    <dbReference type="NCBI Taxonomy" id="64091"/>
    <lineage>
        <taxon>Archaea</taxon>
        <taxon>Methanobacteriati</taxon>
        <taxon>Methanobacteriota</taxon>
        <taxon>Stenosarchaea group</taxon>
        <taxon>Halobacteria</taxon>
        <taxon>Halobacteriales</taxon>
        <taxon>Halobacteriaceae</taxon>
        <taxon>Halobacterium</taxon>
        <taxon>Halobacterium salinarum NRC-34001</taxon>
    </lineage>
</organism>
<name>Q9HMU0_HALSA</name>
<reference evidence="3" key="4">
    <citation type="journal article" date="2019" name="Microbiol. Resour. Announc.">
        <title>The genome of the Halobacterium salinarum type strain is closely related to that of the laboratory strains NRC-1 and R1.</title>
        <authorList>
            <person name="Pfeiffer F."/>
            <person name="Marchfelder A."/>
            <person name="Habermann B.H."/>
            <person name="Dyall-Smith M."/>
        </authorList>
    </citation>
    <scope>NUCLEOTIDE SEQUENCE</scope>
    <source>
        <strain evidence="3">NRC-1</strain>
    </source>
</reference>
<dbReference type="HOGENOM" id="CLU_1212593_0_0_2"/>
<dbReference type="EMBL" id="AE004437">
    <property type="protein sequence ID" value="AAG20481.1"/>
    <property type="molecule type" value="Genomic_DNA"/>
</dbReference>
<dbReference type="Proteomes" id="UP000000554">
    <property type="component" value="Chromosome"/>
</dbReference>
<dbReference type="AlphaFoldDB" id="Q9HMU0"/>
<dbReference type="EMBL" id="BK010829">
    <property type="protein sequence ID" value="DAC79238.1"/>
    <property type="molecule type" value="Genomic_DNA"/>
</dbReference>
<feature type="compositionally biased region" description="Basic and acidic residues" evidence="1">
    <location>
        <begin position="65"/>
        <end position="84"/>
    </location>
</feature>
<evidence type="ECO:0000313" key="4">
    <source>
        <dbReference type="Proteomes" id="UP000000554"/>
    </source>
</evidence>
<reference evidence="2 4" key="1">
    <citation type="journal article" date="2000" name="Proc. Natl. Acad. Sci. U.S.A.">
        <title>Genome sequence of Halobacterium species NRC-1.</title>
        <authorList>
            <person name="Ng W.V."/>
            <person name="Kennedy S.P."/>
            <person name="Mahairas G.G."/>
            <person name="Berquist B."/>
            <person name="Pan M."/>
            <person name="Shukla H.D."/>
            <person name="Lasky S.R."/>
            <person name="Baliga N.S."/>
            <person name="Thorsson V."/>
            <person name="Sbrogna J."/>
            <person name="Swartzell S."/>
            <person name="Weir D."/>
            <person name="Hall J."/>
            <person name="Dahl T.A."/>
            <person name="Welti R."/>
            <person name="Goo Y.A."/>
            <person name="Leithauser B."/>
            <person name="Keller K."/>
            <person name="Cruz R."/>
            <person name="Danson M.J."/>
            <person name="Hough D.W."/>
            <person name="Maddocks D.G."/>
            <person name="Jablonski P.E."/>
            <person name="Krebs M.P."/>
            <person name="Angevine C.M."/>
            <person name="Dale H."/>
            <person name="Isenbarger T.A."/>
            <person name="Peck R.F."/>
            <person name="Pohlschroder M."/>
            <person name="Spudich J.L."/>
            <person name="Jung K.W."/>
            <person name="Alam M."/>
            <person name="Freitas T."/>
            <person name="Hou S."/>
            <person name="Daniels C.J."/>
            <person name="Dennis P.P."/>
            <person name="Omer A.D."/>
            <person name="Ebhardt H."/>
            <person name="Lowe T.M."/>
            <person name="Liang P."/>
            <person name="Riley M."/>
            <person name="Hood L."/>
            <person name="DasSarma S."/>
        </authorList>
    </citation>
    <scope>NUCLEOTIDE SEQUENCE [LARGE SCALE GENOMIC DNA]</scope>
    <source>
        <strain evidence="4">ATCC 700922 / JCM 11081 / NRC-1</strain>
        <strain evidence="2">NRC-1</strain>
    </source>
</reference>
<feature type="compositionally biased region" description="Basic and acidic residues" evidence="1">
    <location>
        <begin position="106"/>
        <end position="134"/>
    </location>
</feature>
<reference evidence="3" key="3">
    <citation type="journal article" date="2015" name="Life">
        <title>A manual curation strategy to improve genome annotation: application to a set of haloarchael genomes.</title>
        <authorList>
            <person name="Pfeiffer F."/>
            <person name="Oesterhelt D."/>
        </authorList>
    </citation>
    <scope>NUCLEOTIDE SEQUENCE</scope>
    <source>
        <strain evidence="3">NRC-1</strain>
    </source>
</reference>
<protein>
    <submittedName>
        <fullName evidence="3">Spurious ORF</fullName>
    </submittedName>
</protein>
<reference evidence="3" key="2">
    <citation type="journal article" date="2008" name="Genomics">
        <title>Evolution in the laboratory: the genome of Halobacterium salinarum strain R1 compared to that of strain NRC-1.</title>
        <authorList>
            <person name="Pfeiffer F."/>
            <person name="Schuster S.C."/>
            <person name="Broicher A."/>
            <person name="Falb M."/>
            <person name="Palm P."/>
            <person name="Rodewald K."/>
            <person name="Ruepp A."/>
            <person name="Soppa J."/>
            <person name="Tittor J."/>
            <person name="Oesterhelt D."/>
        </authorList>
    </citation>
    <scope>NUCLEOTIDE SEQUENCE</scope>
    <source>
        <strain evidence="3">NRC-1</strain>
    </source>
</reference>
<proteinExistence type="predicted"/>
<feature type="compositionally biased region" description="Polar residues" evidence="1">
    <location>
        <begin position="29"/>
        <end position="39"/>
    </location>
</feature>
<dbReference type="KEGG" id="hal:VNG_2387H"/>
<dbReference type="PaxDb" id="64091-VNG_2387H"/>
<evidence type="ECO:0000256" key="1">
    <source>
        <dbReference type="SAM" id="MobiDB-lite"/>
    </source>
</evidence>
<gene>
    <name evidence="2" type="ordered locus">VNG_2387H</name>
</gene>
<accession>Q9HMU0</accession>
<evidence type="ECO:0000313" key="3">
    <source>
        <dbReference type="EMBL" id="DAC79238.1"/>
    </source>
</evidence>
<feature type="region of interest" description="Disordered" evidence="1">
    <location>
        <begin position="23"/>
        <end position="134"/>
    </location>
</feature>
<keyword evidence="4" id="KW-1185">Reference proteome</keyword>
<evidence type="ECO:0000313" key="2">
    <source>
        <dbReference type="EMBL" id="AAG20481.1"/>
    </source>
</evidence>